<keyword evidence="5" id="KW-0812">Transmembrane</keyword>
<dbReference type="PANTHER" id="PTHR43157">
    <property type="entry name" value="PHOSPHATIDYLINOSITOL-GLYCAN BIOSYNTHESIS CLASS F PROTEIN-RELATED"/>
    <property type="match status" value="1"/>
</dbReference>
<name>G3I7W9_CRIGR</name>
<evidence type="ECO:0000256" key="1">
    <source>
        <dbReference type="ARBA" id="ARBA00006484"/>
    </source>
</evidence>
<dbReference type="Pfam" id="PF00106">
    <property type="entry name" value="adh_short"/>
    <property type="match status" value="1"/>
</dbReference>
<dbReference type="InterPro" id="IPR002347">
    <property type="entry name" value="SDR_fam"/>
</dbReference>
<accession>G3I7W9</accession>
<keyword evidence="3" id="KW-0560">Oxidoreductase</keyword>
<feature type="region of interest" description="Disordered" evidence="4">
    <location>
        <begin position="1"/>
        <end position="49"/>
    </location>
</feature>
<dbReference type="InterPro" id="IPR036291">
    <property type="entry name" value="NAD(P)-bd_dom_sf"/>
</dbReference>
<dbReference type="STRING" id="10029.G3I7W9"/>
<evidence type="ECO:0000256" key="4">
    <source>
        <dbReference type="SAM" id="MobiDB-lite"/>
    </source>
</evidence>
<dbReference type="GO" id="GO:0016491">
    <property type="term" value="F:oxidoreductase activity"/>
    <property type="evidence" value="ECO:0007669"/>
    <property type="project" value="UniProtKB-KW"/>
</dbReference>
<keyword evidence="5" id="KW-1133">Transmembrane helix</keyword>
<evidence type="ECO:0000256" key="3">
    <source>
        <dbReference type="ARBA" id="ARBA00023002"/>
    </source>
</evidence>
<feature type="transmembrane region" description="Helical" evidence="5">
    <location>
        <begin position="59"/>
        <end position="77"/>
    </location>
</feature>
<reference evidence="7" key="1">
    <citation type="journal article" date="2011" name="Nat. Biotechnol.">
        <title>The genomic sequence of the Chinese hamster ovary (CHO)-K1 cell line.</title>
        <authorList>
            <person name="Xu X."/>
            <person name="Nagarajan H."/>
            <person name="Lewis N.E."/>
            <person name="Pan S."/>
            <person name="Cai Z."/>
            <person name="Liu X."/>
            <person name="Chen W."/>
            <person name="Xie M."/>
            <person name="Wang W."/>
            <person name="Hammond S."/>
            <person name="Andersen M.R."/>
            <person name="Neff N."/>
            <person name="Passarelli B."/>
            <person name="Koh W."/>
            <person name="Fan H.C."/>
            <person name="Wang J."/>
            <person name="Gui Y."/>
            <person name="Lee K.H."/>
            <person name="Betenbaugh M.J."/>
            <person name="Quake S.R."/>
            <person name="Famili I."/>
            <person name="Palsson B.O."/>
            <person name="Wang J."/>
        </authorList>
    </citation>
    <scope>NUCLEOTIDE SEQUENCE [LARGE SCALE GENOMIC DNA]</scope>
    <source>
        <strain evidence="7">CHO K1 cell line</strain>
    </source>
</reference>
<dbReference type="Proteomes" id="UP000001075">
    <property type="component" value="Unassembled WGS sequence"/>
</dbReference>
<feature type="compositionally biased region" description="Low complexity" evidence="4">
    <location>
        <begin position="16"/>
        <end position="32"/>
    </location>
</feature>
<dbReference type="AlphaFoldDB" id="G3I7W9"/>
<gene>
    <name evidence="6" type="ORF">I79_019618</name>
</gene>
<keyword evidence="5" id="KW-0472">Membrane</keyword>
<dbReference type="Gene3D" id="3.40.50.720">
    <property type="entry name" value="NAD(P)-binding Rossmann-like Domain"/>
    <property type="match status" value="1"/>
</dbReference>
<comment type="similarity">
    <text evidence="1">Belongs to the short-chain dehydrogenases/reductases (SDR) family.</text>
</comment>
<evidence type="ECO:0000256" key="5">
    <source>
        <dbReference type="SAM" id="Phobius"/>
    </source>
</evidence>
<dbReference type="GlyGen" id="G3I7W9">
    <property type="glycosylation" value="1 site"/>
</dbReference>
<sequence>MFAQARRQGTQTHAWGRSPGPRARAPPCLAARLPPPSRGRGGSDEAQAGARSTVGMETLLLGAGLLLGAYVLVYYNLVKAPPCGGIGSLRGRTAVVTGANSGIGKMTALELARRGARVVLACRSRERGEAAVFDLRQVRPHGDAGAVSLLHGGRSRATPGIKI</sequence>
<dbReference type="InParanoid" id="G3I7W9"/>
<evidence type="ECO:0000313" key="6">
    <source>
        <dbReference type="EMBL" id="EGW14988.1"/>
    </source>
</evidence>
<evidence type="ECO:0000313" key="7">
    <source>
        <dbReference type="Proteomes" id="UP000001075"/>
    </source>
</evidence>
<protein>
    <submittedName>
        <fullName evidence="6">Dehydrogenase/reductase SDR family member 13</fullName>
    </submittedName>
</protein>
<dbReference type="PANTHER" id="PTHR43157:SF44">
    <property type="entry name" value="DEHYDROGENASE_REDUCTASE SDR FAMILY MEMBER 13"/>
    <property type="match status" value="1"/>
</dbReference>
<keyword evidence="2" id="KW-0521">NADP</keyword>
<dbReference type="SUPFAM" id="SSF51735">
    <property type="entry name" value="NAD(P)-binding Rossmann-fold domains"/>
    <property type="match status" value="1"/>
</dbReference>
<proteinExistence type="inferred from homology"/>
<organism evidence="6 7">
    <name type="scientific">Cricetulus griseus</name>
    <name type="common">Chinese hamster</name>
    <name type="synonym">Cricetulus barabensis griseus</name>
    <dbReference type="NCBI Taxonomy" id="10029"/>
    <lineage>
        <taxon>Eukaryota</taxon>
        <taxon>Metazoa</taxon>
        <taxon>Chordata</taxon>
        <taxon>Craniata</taxon>
        <taxon>Vertebrata</taxon>
        <taxon>Euteleostomi</taxon>
        <taxon>Mammalia</taxon>
        <taxon>Eutheria</taxon>
        <taxon>Euarchontoglires</taxon>
        <taxon>Glires</taxon>
        <taxon>Rodentia</taxon>
        <taxon>Myomorpha</taxon>
        <taxon>Muroidea</taxon>
        <taxon>Cricetidae</taxon>
        <taxon>Cricetinae</taxon>
        <taxon>Cricetulus</taxon>
    </lineage>
</organism>
<evidence type="ECO:0000256" key="2">
    <source>
        <dbReference type="ARBA" id="ARBA00022857"/>
    </source>
</evidence>
<dbReference type="EMBL" id="JH001459">
    <property type="protein sequence ID" value="EGW14988.1"/>
    <property type="molecule type" value="Genomic_DNA"/>
</dbReference>